<dbReference type="PANTHER" id="PTHR22572">
    <property type="entry name" value="SUGAR-1-PHOSPHATE GUANYL TRANSFERASE"/>
    <property type="match status" value="1"/>
</dbReference>
<protein>
    <submittedName>
        <fullName evidence="2">Nucleotidyl transferase</fullName>
    </submittedName>
</protein>
<dbReference type="InterPro" id="IPR005835">
    <property type="entry name" value="NTP_transferase_dom"/>
</dbReference>
<dbReference type="AlphaFoldDB" id="A0A1N7MAV7"/>
<dbReference type="Proteomes" id="UP000185839">
    <property type="component" value="Unassembled WGS sequence"/>
</dbReference>
<dbReference type="CDD" id="cd06422">
    <property type="entry name" value="NTP_transferase_like_1"/>
    <property type="match status" value="1"/>
</dbReference>
<dbReference type="EMBL" id="FTOI01000008">
    <property type="protein sequence ID" value="SIS83246.1"/>
    <property type="molecule type" value="Genomic_DNA"/>
</dbReference>
<evidence type="ECO:0000259" key="1">
    <source>
        <dbReference type="Pfam" id="PF00483"/>
    </source>
</evidence>
<name>A0A1N7MAV7_9FLAO</name>
<accession>A0A1N7MAV7</accession>
<dbReference type="Pfam" id="PF00483">
    <property type="entry name" value="NTP_transferase"/>
    <property type="match status" value="1"/>
</dbReference>
<keyword evidence="2" id="KW-0808">Transferase</keyword>
<sequence>MMSNRNSIINNTSQKTRNCRGNQSIITHPKKMKALIFAAGKGTRLKPFTDHHPKALAMVNNVPLLERNIKYLQSFGINDFVINVFHFGEQIVDFLKKNDNFGAKIEISDEKVELLETGGGLVFARKFLDFKEDFLIMNADILTDLDLNGFVKFHKEKKDFATLAVSDRSSSRKLLFNDKMILRGWLNVQTGEQRLAEFNKGFKPLAFSGIHCINPRIFDKIKRQGKFSIMEEYLDLMHTEEIHGYEHQAHLVDVGRPESILVAENIFK</sequence>
<evidence type="ECO:0000313" key="2">
    <source>
        <dbReference type="EMBL" id="SIS83246.1"/>
    </source>
</evidence>
<evidence type="ECO:0000313" key="3">
    <source>
        <dbReference type="Proteomes" id="UP000185839"/>
    </source>
</evidence>
<proteinExistence type="predicted"/>
<dbReference type="InterPro" id="IPR029044">
    <property type="entry name" value="Nucleotide-diphossugar_trans"/>
</dbReference>
<keyword evidence="3" id="KW-1185">Reference proteome</keyword>
<organism evidence="2 3">
    <name type="scientific">Kaistella chaponensis</name>
    <dbReference type="NCBI Taxonomy" id="713588"/>
    <lineage>
        <taxon>Bacteria</taxon>
        <taxon>Pseudomonadati</taxon>
        <taxon>Bacteroidota</taxon>
        <taxon>Flavobacteriia</taxon>
        <taxon>Flavobacteriales</taxon>
        <taxon>Weeksellaceae</taxon>
        <taxon>Chryseobacterium group</taxon>
        <taxon>Kaistella</taxon>
    </lineage>
</organism>
<dbReference type="SUPFAM" id="SSF53448">
    <property type="entry name" value="Nucleotide-diphospho-sugar transferases"/>
    <property type="match status" value="1"/>
</dbReference>
<reference evidence="3" key="1">
    <citation type="submission" date="2017-01" db="EMBL/GenBank/DDBJ databases">
        <authorList>
            <person name="Varghese N."/>
            <person name="Submissions S."/>
        </authorList>
    </citation>
    <scope>NUCLEOTIDE SEQUENCE [LARGE SCALE GENOMIC DNA]</scope>
    <source>
        <strain evidence="3">DSM 23145</strain>
    </source>
</reference>
<dbReference type="InterPro" id="IPR050486">
    <property type="entry name" value="Mannose-1P_guanyltransferase"/>
</dbReference>
<dbReference type="GO" id="GO:0016740">
    <property type="term" value="F:transferase activity"/>
    <property type="evidence" value="ECO:0007669"/>
    <property type="project" value="UniProtKB-KW"/>
</dbReference>
<gene>
    <name evidence="2" type="ORF">SAMN05421789_10832</name>
</gene>
<dbReference type="Gene3D" id="3.90.550.10">
    <property type="entry name" value="Spore Coat Polysaccharide Biosynthesis Protein SpsA, Chain A"/>
    <property type="match status" value="1"/>
</dbReference>
<feature type="domain" description="Nucleotidyl transferase" evidence="1">
    <location>
        <begin position="33"/>
        <end position="168"/>
    </location>
</feature>
<dbReference type="STRING" id="713588.SAMN05421789_10832"/>